<reference evidence="1 2" key="1">
    <citation type="journal article" date="2021" name="BMC Biol.">
        <title>Horizontally acquired antibacterial genes associated with adaptive radiation of ladybird beetles.</title>
        <authorList>
            <person name="Li H.S."/>
            <person name="Tang X.F."/>
            <person name="Huang Y.H."/>
            <person name="Xu Z.Y."/>
            <person name="Chen M.L."/>
            <person name="Du X.Y."/>
            <person name="Qiu B.Y."/>
            <person name="Chen P.T."/>
            <person name="Zhang W."/>
            <person name="Slipinski A."/>
            <person name="Escalona H.E."/>
            <person name="Waterhouse R.M."/>
            <person name="Zwick A."/>
            <person name="Pang H."/>
        </authorList>
    </citation>
    <scope>NUCLEOTIDE SEQUENCE [LARGE SCALE GENOMIC DNA]</scope>
    <source>
        <strain evidence="1">SYSU2018</strain>
    </source>
</reference>
<evidence type="ECO:0000313" key="1">
    <source>
        <dbReference type="EMBL" id="KAL3275172.1"/>
    </source>
</evidence>
<dbReference type="AlphaFoldDB" id="A0ABD2N9I8"/>
<gene>
    <name evidence="1" type="ORF">HHI36_019942</name>
</gene>
<sequence>MLVKLQYTNEVQRRQNRRQFALNEIEKLKSDKTTKIYGNNIYQILDNGGKRKLHQCEKHIETDENVPKVYRRKRRQRIDEECRNLLKEKSELWLKQLQSDTDADKQEYIEQKRQLERMFREKKKSYRGENT</sequence>
<evidence type="ECO:0000313" key="2">
    <source>
        <dbReference type="Proteomes" id="UP001516400"/>
    </source>
</evidence>
<protein>
    <submittedName>
        <fullName evidence="1">Uncharacterized protein</fullName>
    </submittedName>
</protein>
<keyword evidence="2" id="KW-1185">Reference proteome</keyword>
<comment type="caution">
    <text evidence="1">The sequence shown here is derived from an EMBL/GenBank/DDBJ whole genome shotgun (WGS) entry which is preliminary data.</text>
</comment>
<dbReference type="Proteomes" id="UP001516400">
    <property type="component" value="Unassembled WGS sequence"/>
</dbReference>
<accession>A0ABD2N9I8</accession>
<dbReference type="EMBL" id="JABFTP020000083">
    <property type="protein sequence ID" value="KAL3275172.1"/>
    <property type="molecule type" value="Genomic_DNA"/>
</dbReference>
<proteinExistence type="predicted"/>
<name>A0ABD2N9I8_9CUCU</name>
<organism evidence="1 2">
    <name type="scientific">Cryptolaemus montrouzieri</name>
    <dbReference type="NCBI Taxonomy" id="559131"/>
    <lineage>
        <taxon>Eukaryota</taxon>
        <taxon>Metazoa</taxon>
        <taxon>Ecdysozoa</taxon>
        <taxon>Arthropoda</taxon>
        <taxon>Hexapoda</taxon>
        <taxon>Insecta</taxon>
        <taxon>Pterygota</taxon>
        <taxon>Neoptera</taxon>
        <taxon>Endopterygota</taxon>
        <taxon>Coleoptera</taxon>
        <taxon>Polyphaga</taxon>
        <taxon>Cucujiformia</taxon>
        <taxon>Coccinelloidea</taxon>
        <taxon>Coccinellidae</taxon>
        <taxon>Scymninae</taxon>
        <taxon>Scymnini</taxon>
        <taxon>Cryptolaemus</taxon>
    </lineage>
</organism>